<evidence type="ECO:0000259" key="6">
    <source>
        <dbReference type="SMART" id="SM01182"/>
    </source>
</evidence>
<keyword evidence="4" id="KW-0175">Coiled coil</keyword>
<dbReference type="PANTHER" id="PTHR14396">
    <property type="entry name" value="CLASPIN"/>
    <property type="match status" value="1"/>
</dbReference>
<dbReference type="GO" id="GO:0033314">
    <property type="term" value="P:mitotic DNA replication checkpoint signaling"/>
    <property type="evidence" value="ECO:0007669"/>
    <property type="project" value="TreeGrafter"/>
</dbReference>
<evidence type="ECO:0000256" key="2">
    <source>
        <dbReference type="ARBA" id="ARBA00022553"/>
    </source>
</evidence>
<accession>A0A0E9NF50</accession>
<feature type="compositionally biased region" description="Low complexity" evidence="5">
    <location>
        <begin position="424"/>
        <end position="435"/>
    </location>
</feature>
<evidence type="ECO:0000313" key="7">
    <source>
        <dbReference type="EMBL" id="GAO48025.1"/>
    </source>
</evidence>
<reference evidence="7 8" key="1">
    <citation type="journal article" date="2011" name="J. Gen. Appl. Microbiol.">
        <title>Draft genome sequencing of the enigmatic yeast Saitoella complicata.</title>
        <authorList>
            <person name="Nishida H."/>
            <person name="Hamamoto M."/>
            <person name="Sugiyama J."/>
        </authorList>
    </citation>
    <scope>NUCLEOTIDE SEQUENCE [LARGE SCALE GENOMIC DNA]</scope>
    <source>
        <strain evidence="7 8">NRRL Y-17804</strain>
    </source>
</reference>
<dbReference type="InterPro" id="IPR018940">
    <property type="entry name" value="EF-1_beta_acid_region_euk"/>
</dbReference>
<comment type="caution">
    <text evidence="7">The sequence shown here is derived from an EMBL/GenBank/DDBJ whole genome shotgun (WGS) entry which is preliminary data.</text>
</comment>
<evidence type="ECO:0000256" key="4">
    <source>
        <dbReference type="SAM" id="Coils"/>
    </source>
</evidence>
<feature type="compositionally biased region" description="Acidic residues" evidence="5">
    <location>
        <begin position="407"/>
        <end position="416"/>
    </location>
</feature>
<feature type="compositionally biased region" description="Polar residues" evidence="5">
    <location>
        <begin position="67"/>
        <end position="78"/>
    </location>
</feature>
<feature type="domain" description="Elongation factor 1 beta central acidic region eukaryote" evidence="6">
    <location>
        <begin position="229"/>
        <end position="257"/>
    </location>
</feature>
<feature type="compositionally biased region" description="Acidic residues" evidence="5">
    <location>
        <begin position="603"/>
        <end position="636"/>
    </location>
</feature>
<feature type="compositionally biased region" description="Basic residues" evidence="5">
    <location>
        <begin position="96"/>
        <end position="105"/>
    </location>
</feature>
<dbReference type="Pfam" id="PF09444">
    <property type="entry name" value="MRC1"/>
    <property type="match status" value="1"/>
</dbReference>
<evidence type="ECO:0000256" key="5">
    <source>
        <dbReference type="SAM" id="MobiDB-lite"/>
    </source>
</evidence>
<feature type="compositionally biased region" description="Acidic residues" evidence="5">
    <location>
        <begin position="872"/>
        <end position="897"/>
    </location>
</feature>
<feature type="coiled-coil region" evidence="4">
    <location>
        <begin position="961"/>
        <end position="988"/>
    </location>
</feature>
<organism evidence="7 8">
    <name type="scientific">Saitoella complicata (strain BCRC 22490 / CBS 7301 / JCM 7358 / NBRC 10748 / NRRL Y-17804)</name>
    <dbReference type="NCBI Taxonomy" id="698492"/>
    <lineage>
        <taxon>Eukaryota</taxon>
        <taxon>Fungi</taxon>
        <taxon>Dikarya</taxon>
        <taxon>Ascomycota</taxon>
        <taxon>Taphrinomycotina</taxon>
        <taxon>Taphrinomycotina incertae sedis</taxon>
        <taxon>Saitoella</taxon>
    </lineage>
</organism>
<feature type="compositionally biased region" description="Basic and acidic residues" evidence="5">
    <location>
        <begin position="257"/>
        <end position="274"/>
    </location>
</feature>
<gene>
    <name evidence="7" type="ORF">G7K_2213-t1</name>
</gene>
<feature type="region of interest" description="Disordered" evidence="5">
    <location>
        <begin position="1"/>
        <end position="316"/>
    </location>
</feature>
<feature type="compositionally biased region" description="Acidic residues" evidence="5">
    <location>
        <begin position="643"/>
        <end position="658"/>
    </location>
</feature>
<feature type="domain" description="Elongation factor 1 beta central acidic region eukaryote" evidence="6">
    <location>
        <begin position="282"/>
        <end position="308"/>
    </location>
</feature>
<feature type="compositionally biased region" description="Basic and acidic residues" evidence="5">
    <location>
        <begin position="588"/>
        <end position="602"/>
    </location>
</feature>
<dbReference type="GO" id="GO:0010997">
    <property type="term" value="F:anaphase-promoting complex binding"/>
    <property type="evidence" value="ECO:0007669"/>
    <property type="project" value="TreeGrafter"/>
</dbReference>
<dbReference type="OMA" id="ERFNFRP"/>
<sequence length="1233" mass="135217">MSATPAPRHTYGRPRPAEPSTPPQTQPERVSNNSSSDEDEEEMEVGVSGGDLTPRSKIRAMLAKYDTQPTQTQAYQKSSSDEEEEEEDDEDEVRPRGKMAARMKGKNISTAKPGPQSPPTAPVTENGVQDKEDGLTAYERVKRSLLAPKTKATAKEDHPVPDGGMNTEQAPSPPRRALKKRAPKSVISNDSDSDSSITKRMNAFKAPETDAIRAVSESDSEGEMRIGGASDDDDEDELPTATEGVERSRLQALIAKKRAEREAAEEAERAKREANAAAEPQLFSDDGSDEEEKGKVVKERKPRAASKKAMEEMHKETLRMERSMALAPEVYVKKKVSMGDFFKKFGYKGGKKDEPVAEEAATPALPVQDEQTVVSEETKKALERAAPVLETEEPEQPKNQIRQAAFEMEDDSDMELDLPSAVEALSSQAAPKSSPAKPPAPAPSAATSVLTKAARIAKTKFTEIVLDDSDEEGEDEEKSVSIHSQVLARAKASRATNSAITKDQQLLKRLAGVSRKGKTAPNAAPAMSKADLNKQLLMAAGMQAKLEREEKEAELRAKGIYKSVEEHVKEEEAVMDLVEKAREQAEKIKKMEDAKKKEKKEEGGEDDDGDWDMEEEEEEASAEESNSEDGDSDADEGENRDFSDEEGSESGEEEENDENVPPSPSALTSTRPGVGLLPAAMESDDEDDSIAVVKPRALRRIRALDDEDEAEGVEPTGDGLTQFFATGTTVNSVTPRRAATLSDTPQNAWSLEYEDVVLATQNQATQVLAEVDATQVSVFAPPSPGVQSSQPEAAAPRRFANNMESTQADPTQIDEVSLPRKGRLMQRQATAEDDDESSAFNVMRRAAKKHKAKEVKDMSEKEQERIRGFVEEQAEESEDEYAGLDGGDDEVDLGTGSDLEDLIDHETQDVDDTGLAAFYAQKELDSDTKAISDLLNDITNGGLRRKRGGRMMDLDSDDEDEEDEEIARERYNRRLQAMRKKLLEDEKLSNLANNPKMSAFLAAIEDRGMQKEKSFLDEEYDEDVEMADDEESQAQVQVNATQEDSLPVTIADPQGSRMMPAPLLKKKSVREIDVRETLAFLYEDSQTTQIIESDDEEDVTIESSISSSVAVVDRASQKRASVTASSSVKMAFGGAHATQPVFRVPSLPHQTSSFYSDTSDSQRTTSSEGLRRIAKAGARSSSRAVTFMAKQRVTKGGLSAKEVDEEKLKAERVKKDERRKTVMGLFSGKGSFA</sequence>
<dbReference type="Proteomes" id="UP000033140">
    <property type="component" value="Unassembled WGS sequence"/>
</dbReference>
<name>A0A0E9NF50_SAICN</name>
<evidence type="ECO:0000313" key="8">
    <source>
        <dbReference type="Proteomes" id="UP000033140"/>
    </source>
</evidence>
<feature type="region of interest" description="Disordered" evidence="5">
    <location>
        <begin position="1143"/>
        <end position="1182"/>
    </location>
</feature>
<evidence type="ECO:0000256" key="3">
    <source>
        <dbReference type="ARBA" id="ARBA00023242"/>
    </source>
</evidence>
<dbReference type="InterPro" id="IPR024146">
    <property type="entry name" value="Claspin"/>
</dbReference>
<keyword evidence="2" id="KW-0597">Phosphoprotein</keyword>
<feature type="region of interest" description="Disordered" evidence="5">
    <location>
        <begin position="347"/>
        <end position="447"/>
    </location>
</feature>
<dbReference type="InterPro" id="IPR018564">
    <property type="entry name" value="Repl_chkpnt_MRC1_dom"/>
</dbReference>
<reference evidence="7 8" key="3">
    <citation type="journal article" date="2015" name="Genome Announc.">
        <title>Draft Genome Sequence of the Archiascomycetous Yeast Saitoella complicata.</title>
        <authorList>
            <person name="Yamauchi K."/>
            <person name="Kondo S."/>
            <person name="Hamamoto M."/>
            <person name="Takahashi Y."/>
            <person name="Ogura Y."/>
            <person name="Hayashi T."/>
            <person name="Nishida H."/>
        </authorList>
    </citation>
    <scope>NUCLEOTIDE SEQUENCE [LARGE SCALE GENOMIC DNA]</scope>
    <source>
        <strain evidence="7 8">NRRL Y-17804</strain>
    </source>
</reference>
<protein>
    <recommendedName>
        <fullName evidence="6">Elongation factor 1 beta central acidic region eukaryote domain-containing protein</fullName>
    </recommendedName>
</protein>
<reference evidence="7 8" key="2">
    <citation type="journal article" date="2014" name="J. Gen. Appl. Microbiol.">
        <title>The early diverging ascomycetous budding yeast Saitoella complicata has three histone deacetylases belonging to the Clr6, Hos2, and Rpd3 lineages.</title>
        <authorList>
            <person name="Nishida H."/>
            <person name="Matsumoto T."/>
            <person name="Kondo S."/>
            <person name="Hamamoto M."/>
            <person name="Yoshikawa H."/>
        </authorList>
    </citation>
    <scope>NUCLEOTIDE SEQUENCE [LARGE SCALE GENOMIC DNA]</scope>
    <source>
        <strain evidence="7 8">NRRL Y-17804</strain>
    </source>
</reference>
<feature type="domain" description="Elongation factor 1 beta central acidic region eukaryote" evidence="6">
    <location>
        <begin position="954"/>
        <end position="981"/>
    </location>
</feature>
<feature type="compositionally biased region" description="Acidic residues" evidence="5">
    <location>
        <begin position="81"/>
        <end position="92"/>
    </location>
</feature>
<feature type="region of interest" description="Disordered" evidence="5">
    <location>
        <begin position="869"/>
        <end position="897"/>
    </location>
</feature>
<feature type="compositionally biased region" description="Basic and acidic residues" evidence="5">
    <location>
        <begin position="128"/>
        <end position="142"/>
    </location>
</feature>
<dbReference type="EMBL" id="BACD03000012">
    <property type="protein sequence ID" value="GAO48025.1"/>
    <property type="molecule type" value="Genomic_DNA"/>
</dbReference>
<keyword evidence="3" id="KW-0539">Nucleus</keyword>
<feature type="region of interest" description="Disordered" evidence="5">
    <location>
        <begin position="588"/>
        <end position="688"/>
    </location>
</feature>
<dbReference type="SMART" id="SM01182">
    <property type="entry name" value="EF-1_beta_acid"/>
    <property type="match status" value="4"/>
</dbReference>
<evidence type="ECO:0000256" key="1">
    <source>
        <dbReference type="ARBA" id="ARBA00004123"/>
    </source>
</evidence>
<dbReference type="STRING" id="698492.A0A0E9NF50"/>
<keyword evidence="8" id="KW-1185">Reference proteome</keyword>
<comment type="subcellular location">
    <subcellularLocation>
        <location evidence="1">Nucleus</location>
    </subcellularLocation>
</comment>
<dbReference type="PANTHER" id="PTHR14396:SF10">
    <property type="entry name" value="CLASPIN"/>
    <property type="match status" value="1"/>
</dbReference>
<dbReference type="GO" id="GO:0007095">
    <property type="term" value="P:mitotic G2 DNA damage checkpoint signaling"/>
    <property type="evidence" value="ECO:0007669"/>
    <property type="project" value="TreeGrafter"/>
</dbReference>
<feature type="compositionally biased region" description="Low complexity" evidence="5">
    <location>
        <begin position="1156"/>
        <end position="1167"/>
    </location>
</feature>
<feature type="domain" description="Elongation factor 1 beta central acidic region eukaryote" evidence="6">
    <location>
        <begin position="466"/>
        <end position="494"/>
    </location>
</feature>
<dbReference type="AlphaFoldDB" id="A0A0E9NF50"/>
<dbReference type="GO" id="GO:0005634">
    <property type="term" value="C:nucleus"/>
    <property type="evidence" value="ECO:0007669"/>
    <property type="project" value="UniProtKB-SubCell"/>
</dbReference>
<proteinExistence type="predicted"/>